<evidence type="ECO:0000259" key="2">
    <source>
        <dbReference type="PROSITE" id="PS50181"/>
    </source>
</evidence>
<evidence type="ECO:0000313" key="4">
    <source>
        <dbReference type="Proteomes" id="UP000243975"/>
    </source>
</evidence>
<dbReference type="Proteomes" id="UP000243975">
    <property type="component" value="Unassembled WGS sequence"/>
</dbReference>
<dbReference type="Gramene" id="KVH98645">
    <property type="protein sequence ID" value="KVH98645"/>
    <property type="gene ID" value="Ccrd_023130"/>
</dbReference>
<dbReference type="InterPro" id="IPR036047">
    <property type="entry name" value="F-box-like_dom_sf"/>
</dbReference>
<keyword evidence="4" id="KW-1185">Reference proteome</keyword>
<evidence type="ECO:0000313" key="3">
    <source>
        <dbReference type="EMBL" id="KVH98645.1"/>
    </source>
</evidence>
<dbReference type="InterPro" id="IPR001810">
    <property type="entry name" value="F-box_dom"/>
</dbReference>
<dbReference type="InterPro" id="IPR032675">
    <property type="entry name" value="LRR_dom_sf"/>
</dbReference>
<feature type="non-terminal residue" evidence="3">
    <location>
        <position position="1"/>
    </location>
</feature>
<accession>A0A103XXC3</accession>
<dbReference type="SUPFAM" id="SSF52047">
    <property type="entry name" value="RNI-like"/>
    <property type="match status" value="1"/>
</dbReference>
<sequence length="622" mass="71776">VYFKPSAHRFSLFRARPSPSPSPHPHPRSPSAISGMMPSTSKSNRRKPKKVKFIPKPKQRWQVKQPRRNWLELPSDVMANILSRVHVVDILENAQKVCTTWRKICNDPSMWRVICMDYWYKNEMSKDLAMCKHAVDRSQGQLIDITIGSFGDDEILQYVADRSSQLRRLKIVCYYGYTDPYRSWTETLKKFPLLEELSLYSREISKEAIETAGRYCPMLKTFKLNERTFYEGLEDTCNKIAIAIGENLHKLEHLELIGNSLTNIGLQVILDGCPHLKSLDLRKCWSLDLKGDLGKRFVVMMPSTSKSNCQKPKKVEFIPEPKQPWQVEQPRRNWLDLPSDVMSNMLSRLDVLDILENAQKVCTTWRKICKDPSMWRVICLDYWHETYMRKHAVDRSQGQLIDITINCFGDEILQYVADRSSQLRRLKVVCYYGYAAAYRSWTETLKKFPLLEDLSLFSLEISKEAIETAGRYCPMLITFELNKRAFCGSLGDAGNEIAIAIGENLHKLDHLELIGNSLTNIGLQVILDGCPHLKSLDLRKCCSLDLKGELGIRCSRQIKYLKLPGDSLEGCPYMYKNDDFDDDDDVGYWVYAGLDFEDFTLLLLPTKMIDFTFGIASETMTR</sequence>
<dbReference type="OMA" id="INIWHFG"/>
<dbReference type="Gene3D" id="3.80.10.10">
    <property type="entry name" value="Ribonuclease Inhibitor"/>
    <property type="match status" value="2"/>
</dbReference>
<evidence type="ECO:0000256" key="1">
    <source>
        <dbReference type="SAM" id="MobiDB-lite"/>
    </source>
</evidence>
<dbReference type="EMBL" id="LEKV01003774">
    <property type="protein sequence ID" value="KVH98645.1"/>
    <property type="molecule type" value="Genomic_DNA"/>
</dbReference>
<dbReference type="Gene3D" id="1.20.1280.50">
    <property type="match status" value="2"/>
</dbReference>
<feature type="domain" description="F-box" evidence="2">
    <location>
        <begin position="331"/>
        <end position="378"/>
    </location>
</feature>
<comment type="caution">
    <text evidence="3">The sequence shown here is derived from an EMBL/GenBank/DDBJ whole genome shotgun (WGS) entry which is preliminary data.</text>
</comment>
<reference evidence="3 4" key="1">
    <citation type="journal article" date="2016" name="Sci. Rep.">
        <title>The genome sequence of the outbreeding globe artichoke constructed de novo incorporating a phase-aware low-pass sequencing strategy of F1 progeny.</title>
        <authorList>
            <person name="Scaglione D."/>
            <person name="Reyes-Chin-Wo S."/>
            <person name="Acquadro A."/>
            <person name="Froenicke L."/>
            <person name="Portis E."/>
            <person name="Beitel C."/>
            <person name="Tirone M."/>
            <person name="Mauro R."/>
            <person name="Lo Monaco A."/>
            <person name="Mauromicale G."/>
            <person name="Faccioli P."/>
            <person name="Cattivelli L."/>
            <person name="Rieseberg L."/>
            <person name="Michelmore R."/>
            <person name="Lanteri S."/>
        </authorList>
    </citation>
    <scope>NUCLEOTIDE SEQUENCE [LARGE SCALE GENOMIC DNA]</scope>
    <source>
        <strain evidence="3">2C</strain>
    </source>
</reference>
<dbReference type="PROSITE" id="PS50181">
    <property type="entry name" value="FBOX"/>
    <property type="match status" value="2"/>
</dbReference>
<feature type="domain" description="F-box" evidence="2">
    <location>
        <begin position="67"/>
        <end position="114"/>
    </location>
</feature>
<dbReference type="PANTHER" id="PTHR38926:SF80">
    <property type="entry name" value="F-BOX DOMAIN, LEUCINE-RICH REPEAT DOMAIN SUPERFAMILY"/>
    <property type="match status" value="1"/>
</dbReference>
<gene>
    <name evidence="3" type="ORF">Ccrd_023130</name>
</gene>
<dbReference type="CDD" id="cd22164">
    <property type="entry name" value="F-box_AtSKIP19-like"/>
    <property type="match status" value="2"/>
</dbReference>
<organism evidence="3 4">
    <name type="scientific">Cynara cardunculus var. scolymus</name>
    <name type="common">Globe artichoke</name>
    <name type="synonym">Cynara scolymus</name>
    <dbReference type="NCBI Taxonomy" id="59895"/>
    <lineage>
        <taxon>Eukaryota</taxon>
        <taxon>Viridiplantae</taxon>
        <taxon>Streptophyta</taxon>
        <taxon>Embryophyta</taxon>
        <taxon>Tracheophyta</taxon>
        <taxon>Spermatophyta</taxon>
        <taxon>Magnoliopsida</taxon>
        <taxon>eudicotyledons</taxon>
        <taxon>Gunneridae</taxon>
        <taxon>Pentapetalae</taxon>
        <taxon>asterids</taxon>
        <taxon>campanulids</taxon>
        <taxon>Asterales</taxon>
        <taxon>Asteraceae</taxon>
        <taxon>Carduoideae</taxon>
        <taxon>Cardueae</taxon>
        <taxon>Carduinae</taxon>
        <taxon>Cynara</taxon>
    </lineage>
</organism>
<dbReference type="AlphaFoldDB" id="A0A103XXC3"/>
<dbReference type="PANTHER" id="PTHR38926">
    <property type="entry name" value="F-BOX DOMAIN CONTAINING PROTEIN, EXPRESSED"/>
    <property type="match status" value="1"/>
</dbReference>
<dbReference type="Pfam" id="PF12937">
    <property type="entry name" value="F-box-like"/>
    <property type="match status" value="2"/>
</dbReference>
<feature type="region of interest" description="Disordered" evidence="1">
    <location>
        <begin position="13"/>
        <end position="52"/>
    </location>
</feature>
<dbReference type="SUPFAM" id="SSF81383">
    <property type="entry name" value="F-box domain"/>
    <property type="match status" value="2"/>
</dbReference>
<proteinExistence type="predicted"/>
<dbReference type="SMART" id="SM00256">
    <property type="entry name" value="FBOX"/>
    <property type="match status" value="2"/>
</dbReference>
<protein>
    <submittedName>
        <fullName evidence="3">F-box domain, cyclin-like protein</fullName>
    </submittedName>
</protein>
<feature type="compositionally biased region" description="Basic residues" evidence="1">
    <location>
        <begin position="43"/>
        <end position="52"/>
    </location>
</feature>
<name>A0A103XXC3_CYNCS</name>